<dbReference type="Gene3D" id="1.25.40.10">
    <property type="entry name" value="Tetratricopeptide repeat domain"/>
    <property type="match status" value="1"/>
</dbReference>
<dbReference type="EMBL" id="CM012460">
    <property type="protein sequence ID" value="RVE55856.1"/>
    <property type="molecule type" value="Genomic_DNA"/>
</dbReference>
<keyword evidence="5" id="KW-0539">Nucleus</keyword>
<dbReference type="Pfam" id="PF23241">
    <property type="entry name" value="HAT_PRP39_C"/>
    <property type="match status" value="1"/>
</dbReference>
<dbReference type="FunFam" id="1.25.40.10:FF:000063">
    <property type="entry name" value="Pre-mRNA processing factor 39"/>
    <property type="match status" value="1"/>
</dbReference>
<organism evidence="8 9">
    <name type="scientific">Oryzias javanicus</name>
    <name type="common">Javanese ricefish</name>
    <name type="synonym">Aplocheilus javanicus</name>
    <dbReference type="NCBI Taxonomy" id="123683"/>
    <lineage>
        <taxon>Eukaryota</taxon>
        <taxon>Metazoa</taxon>
        <taxon>Chordata</taxon>
        <taxon>Craniata</taxon>
        <taxon>Vertebrata</taxon>
        <taxon>Euteleostomi</taxon>
        <taxon>Actinopterygii</taxon>
        <taxon>Neopterygii</taxon>
        <taxon>Teleostei</taxon>
        <taxon>Neoteleostei</taxon>
        <taxon>Acanthomorphata</taxon>
        <taxon>Ovalentaria</taxon>
        <taxon>Atherinomorphae</taxon>
        <taxon>Beloniformes</taxon>
        <taxon>Adrianichthyidae</taxon>
        <taxon>Oryziinae</taxon>
        <taxon>Oryzias</taxon>
    </lineage>
</organism>
<comment type="subcellular location">
    <subcellularLocation>
        <location evidence="1">Nucleus</location>
    </subcellularLocation>
</comment>
<evidence type="ECO:0000256" key="6">
    <source>
        <dbReference type="SAM" id="Coils"/>
    </source>
</evidence>
<keyword evidence="6" id="KW-0175">Coiled coil</keyword>
<keyword evidence="2" id="KW-0507">mRNA processing</keyword>
<dbReference type="Proteomes" id="UP000283210">
    <property type="component" value="Chromosome 24"/>
</dbReference>
<evidence type="ECO:0000256" key="7">
    <source>
        <dbReference type="SAM" id="MobiDB-lite"/>
    </source>
</evidence>
<dbReference type="GO" id="GO:0005685">
    <property type="term" value="C:U1 snRNP"/>
    <property type="evidence" value="ECO:0007669"/>
    <property type="project" value="TreeGrafter"/>
</dbReference>
<name>A0A437BZE8_ORYJA</name>
<keyword evidence="9" id="KW-1185">Reference proteome</keyword>
<feature type="compositionally biased region" description="Basic and acidic residues" evidence="7">
    <location>
        <begin position="270"/>
        <end position="279"/>
    </location>
</feature>
<dbReference type="AlphaFoldDB" id="A0A437BZE8"/>
<feature type="coiled-coil region" evidence="6">
    <location>
        <begin position="82"/>
        <end position="143"/>
    </location>
</feature>
<accession>A0A437BZE8</accession>
<dbReference type="PANTHER" id="PTHR17204:SF21">
    <property type="entry name" value="PRE-MRNA-PROCESSING FACTOR 39"/>
    <property type="match status" value="1"/>
</dbReference>
<dbReference type="InterPro" id="IPR003107">
    <property type="entry name" value="HAT"/>
</dbReference>
<evidence type="ECO:0000313" key="8">
    <source>
        <dbReference type="EMBL" id="RVE55856.1"/>
    </source>
</evidence>
<dbReference type="InterPro" id="IPR059164">
    <property type="entry name" value="HAT_PRP39_C"/>
</dbReference>
<dbReference type="OrthoDB" id="10265668at2759"/>
<dbReference type="SUPFAM" id="SSF48452">
    <property type="entry name" value="TPR-like"/>
    <property type="match status" value="1"/>
</dbReference>
<keyword evidence="4" id="KW-0508">mRNA splicing</keyword>
<dbReference type="GO" id="GO:0000395">
    <property type="term" value="P:mRNA 5'-splice site recognition"/>
    <property type="evidence" value="ECO:0007669"/>
    <property type="project" value="TreeGrafter"/>
</dbReference>
<protein>
    <recommendedName>
        <fullName evidence="10">Pre-mRNA-processing factor 39</fullName>
    </recommendedName>
</protein>
<reference evidence="8 9" key="2">
    <citation type="submission" date="2019-01" db="EMBL/GenBank/DDBJ databases">
        <title>A chromosome length genome reference of the Java medaka (oryzias javanicus).</title>
        <authorList>
            <person name="Herpin A."/>
            <person name="Takehana Y."/>
            <person name="Naruse K."/>
            <person name="Ansai S."/>
            <person name="Kawaguchi M."/>
        </authorList>
    </citation>
    <scope>NUCLEOTIDE SEQUENCE [LARGE SCALE GENOMIC DNA]</scope>
    <source>
        <strain evidence="8">RS831</strain>
        <tissue evidence="8">Whole body</tissue>
    </source>
</reference>
<evidence type="ECO:0000256" key="4">
    <source>
        <dbReference type="ARBA" id="ARBA00023187"/>
    </source>
</evidence>
<evidence type="ECO:0000256" key="2">
    <source>
        <dbReference type="ARBA" id="ARBA00022664"/>
    </source>
</evidence>
<dbReference type="PANTHER" id="PTHR17204">
    <property type="entry name" value="PRE-MRNA PROCESSING PROTEIN PRP39-RELATED"/>
    <property type="match status" value="1"/>
</dbReference>
<sequence length="332" mass="38111">MRSSGSRGWPACHTRYDCSICQLLRCIFFVSHYLTESYLIGSMKYAKYIEVFSIDGVRNVYKRACTVHLPRKPAIHLLWAAFEEQQNMVEEARGILKSLEATIPGLAMVRLRRVNLERRHGNLEEAETLLKEALEQGRDVTEMSFYAVKLARHVMKVQRDPSKAKKILLEALERDPTNSKLYLNLLEMECSGDVTQNQAEVLACFDRAIRSPMPLDTLILFAQRKVEFLEDFGTDINTLVAAYDEQQRLQRESDSAKRKAENGCDDSLEPDAKRQRAEDGSVVAANSMTDMTANNSAYNYNWYQHYGAWGQNSWGQYGQYSQYNQYYPPPPT</sequence>
<evidence type="ECO:0008006" key="10">
    <source>
        <dbReference type="Google" id="ProtNLM"/>
    </source>
</evidence>
<keyword evidence="3" id="KW-0677">Repeat</keyword>
<feature type="compositionally biased region" description="Basic and acidic residues" evidence="7">
    <location>
        <begin position="250"/>
        <end position="262"/>
    </location>
</feature>
<dbReference type="GO" id="GO:0071004">
    <property type="term" value="C:U2-type prespliceosome"/>
    <property type="evidence" value="ECO:0007669"/>
    <property type="project" value="TreeGrafter"/>
</dbReference>
<evidence type="ECO:0000256" key="5">
    <source>
        <dbReference type="ARBA" id="ARBA00023242"/>
    </source>
</evidence>
<evidence type="ECO:0000256" key="3">
    <source>
        <dbReference type="ARBA" id="ARBA00022737"/>
    </source>
</evidence>
<evidence type="ECO:0000256" key="1">
    <source>
        <dbReference type="ARBA" id="ARBA00004123"/>
    </source>
</evidence>
<proteinExistence type="predicted"/>
<gene>
    <name evidence="8" type="ORF">OJAV_G00230320</name>
</gene>
<evidence type="ECO:0000313" key="9">
    <source>
        <dbReference type="Proteomes" id="UP000283210"/>
    </source>
</evidence>
<feature type="region of interest" description="Disordered" evidence="7">
    <location>
        <begin position="250"/>
        <end position="281"/>
    </location>
</feature>
<dbReference type="InterPro" id="IPR011990">
    <property type="entry name" value="TPR-like_helical_dom_sf"/>
</dbReference>
<reference evidence="8 9" key="1">
    <citation type="submission" date="2018-11" db="EMBL/GenBank/DDBJ databases">
        <authorList>
            <person name="Lopez-Roques C."/>
            <person name="Donnadieu C."/>
            <person name="Bouchez O."/>
            <person name="Klopp C."/>
            <person name="Cabau C."/>
            <person name="Zahm M."/>
        </authorList>
    </citation>
    <scope>NUCLEOTIDE SEQUENCE [LARGE SCALE GENOMIC DNA]</scope>
    <source>
        <strain evidence="8">RS831</strain>
        <tissue evidence="8">Whole body</tissue>
    </source>
</reference>
<dbReference type="SMART" id="SM00386">
    <property type="entry name" value="HAT"/>
    <property type="match status" value="2"/>
</dbReference>
<dbReference type="GO" id="GO:0000243">
    <property type="term" value="C:commitment complex"/>
    <property type="evidence" value="ECO:0007669"/>
    <property type="project" value="TreeGrafter"/>
</dbReference>
<dbReference type="GO" id="GO:0030627">
    <property type="term" value="F:pre-mRNA 5'-splice site binding"/>
    <property type="evidence" value="ECO:0007669"/>
    <property type="project" value="TreeGrafter"/>
</dbReference>